<dbReference type="OrthoDB" id="6704602at2"/>
<dbReference type="AlphaFoldDB" id="A0A2T3J7N6"/>
<evidence type="ECO:0000313" key="1">
    <source>
        <dbReference type="EMBL" id="PSU44776.1"/>
    </source>
</evidence>
<dbReference type="EMBL" id="PYMJ01000042">
    <property type="protein sequence ID" value="PSU44776.1"/>
    <property type="molecule type" value="Genomic_DNA"/>
</dbReference>
<sequence length="219" mass="26175">MDNDHVFSDTKSAMISIRHLVSKGYVFYTSGTCKQRDFRKLSLKFTDRYDVTRTPRQRSYAAEKGHANVLMVWLTSQDANTMMFWLLATKGDNLIYEMEDMKDTRLKSERLSVLNGEYILLKEPRRGDIPRWTWKMSEEYYNQWKGNICLAIRHRKEMTIKQLHFSLMRIYGFSAARKQGFALLRFFNNEWERSRKEPFPFKGSYIGYLTLTNKKRNNQ</sequence>
<gene>
    <name evidence="1" type="ORF">C9J12_25600</name>
</gene>
<reference evidence="1 2" key="1">
    <citation type="submission" date="2018-01" db="EMBL/GenBank/DDBJ databases">
        <title>Whole genome sequencing of Histamine producing bacteria.</title>
        <authorList>
            <person name="Butler K."/>
        </authorList>
    </citation>
    <scope>NUCLEOTIDE SEQUENCE [LARGE SCALE GENOMIC DNA]</scope>
    <source>
        <strain evidence="1 2">JCM 12947</strain>
    </source>
</reference>
<dbReference type="Proteomes" id="UP000240987">
    <property type="component" value="Unassembled WGS sequence"/>
</dbReference>
<comment type="caution">
    <text evidence="1">The sequence shown here is derived from an EMBL/GenBank/DDBJ whole genome shotgun (WGS) entry which is preliminary data.</text>
</comment>
<evidence type="ECO:0000313" key="2">
    <source>
        <dbReference type="Proteomes" id="UP000240987"/>
    </source>
</evidence>
<dbReference type="RefSeq" id="WP_107245308.1">
    <property type="nucleotide sequence ID" value="NZ_PYMJ01000042.1"/>
</dbReference>
<name>A0A2T3J7N6_9GAMM</name>
<accession>A0A2T3J7N6</accession>
<keyword evidence="2" id="KW-1185">Reference proteome</keyword>
<proteinExistence type="predicted"/>
<organism evidence="1 2">
    <name type="scientific">Photobacterium frigidiphilum</name>
    <dbReference type="NCBI Taxonomy" id="264736"/>
    <lineage>
        <taxon>Bacteria</taxon>
        <taxon>Pseudomonadati</taxon>
        <taxon>Pseudomonadota</taxon>
        <taxon>Gammaproteobacteria</taxon>
        <taxon>Vibrionales</taxon>
        <taxon>Vibrionaceae</taxon>
        <taxon>Photobacterium</taxon>
    </lineage>
</organism>
<protein>
    <submittedName>
        <fullName evidence="1">Uncharacterized protein</fullName>
    </submittedName>
</protein>